<protein>
    <submittedName>
        <fullName evidence="1">(Perigord truffle) hypothetical protein</fullName>
    </submittedName>
</protein>
<evidence type="ECO:0000313" key="1">
    <source>
        <dbReference type="EMBL" id="CAZ86590.1"/>
    </source>
</evidence>
<dbReference type="InParanoid" id="D5GPZ7"/>
<dbReference type="GeneID" id="9182333"/>
<evidence type="ECO:0000313" key="2">
    <source>
        <dbReference type="Proteomes" id="UP000006911"/>
    </source>
</evidence>
<dbReference type="Proteomes" id="UP000006911">
    <property type="component" value="Unassembled WGS sequence"/>
</dbReference>
<dbReference type="RefSeq" id="XP_002842399.1">
    <property type="nucleotide sequence ID" value="XM_002842353.1"/>
</dbReference>
<dbReference type="EMBL" id="FN430380">
    <property type="protein sequence ID" value="CAZ86590.1"/>
    <property type="molecule type" value="Genomic_DNA"/>
</dbReference>
<dbReference type="KEGG" id="tml:GSTUM_00012111001"/>
<dbReference type="HOGENOM" id="CLU_1518955_0_0_1"/>
<gene>
    <name evidence="1" type="ORF">GSTUM_00012111001</name>
</gene>
<keyword evidence="2" id="KW-1185">Reference proteome</keyword>
<reference evidence="1 2" key="1">
    <citation type="journal article" date="2010" name="Nature">
        <title>Perigord black truffle genome uncovers evolutionary origins and mechanisms of symbiosis.</title>
        <authorList>
            <person name="Martin F."/>
            <person name="Kohler A."/>
            <person name="Murat C."/>
            <person name="Balestrini R."/>
            <person name="Coutinho P.M."/>
            <person name="Jaillon O."/>
            <person name="Montanini B."/>
            <person name="Morin E."/>
            <person name="Noel B."/>
            <person name="Percudani R."/>
            <person name="Porcel B."/>
            <person name="Rubini A."/>
            <person name="Amicucci A."/>
            <person name="Amselem J."/>
            <person name="Anthouard V."/>
            <person name="Arcioni S."/>
            <person name="Artiguenave F."/>
            <person name="Aury J.M."/>
            <person name="Ballario P."/>
            <person name="Bolchi A."/>
            <person name="Brenna A."/>
            <person name="Brun A."/>
            <person name="Buee M."/>
            <person name="Cantarel B."/>
            <person name="Chevalier G."/>
            <person name="Couloux A."/>
            <person name="Da Silva C."/>
            <person name="Denoeud F."/>
            <person name="Duplessis S."/>
            <person name="Ghignone S."/>
            <person name="Hilselberger B."/>
            <person name="Iotti M."/>
            <person name="Marcais B."/>
            <person name="Mello A."/>
            <person name="Miranda M."/>
            <person name="Pacioni G."/>
            <person name="Quesneville H."/>
            <person name="Riccioni C."/>
            <person name="Ruotolo R."/>
            <person name="Splivallo R."/>
            <person name="Stocchi V."/>
            <person name="Tisserant E."/>
            <person name="Viscomi A.R."/>
            <person name="Zambonelli A."/>
            <person name="Zampieri E."/>
            <person name="Henrissat B."/>
            <person name="Lebrun M.H."/>
            <person name="Paolocci F."/>
            <person name="Bonfante P."/>
            <person name="Ottonello S."/>
            <person name="Wincker P."/>
        </authorList>
    </citation>
    <scope>NUCLEOTIDE SEQUENCE [LARGE SCALE GENOMIC DNA]</scope>
    <source>
        <strain evidence="1 2">Mel28</strain>
    </source>
</reference>
<name>D5GPZ7_TUBMM</name>
<sequence length="177" mass="19935">MIFRRQIMILKSTGTYGSGLWVSSASGSELKYKSDKQRNVTEQSIPKSRISEADARVVVKKEERVTDNSHKFSRGWPLVFFCFCFFSLIPEVLWPASTSVLFSSCFSFENLLSLLTAVPLTSPAHPRQFPPSASFPLSTWWIVASYDRFALISAFSLTNILPITRLINDEAINGTKK</sequence>
<organism evidence="1 2">
    <name type="scientific">Tuber melanosporum (strain Mel28)</name>
    <name type="common">Perigord black truffle</name>
    <dbReference type="NCBI Taxonomy" id="656061"/>
    <lineage>
        <taxon>Eukaryota</taxon>
        <taxon>Fungi</taxon>
        <taxon>Dikarya</taxon>
        <taxon>Ascomycota</taxon>
        <taxon>Pezizomycotina</taxon>
        <taxon>Pezizomycetes</taxon>
        <taxon>Pezizales</taxon>
        <taxon>Tuberaceae</taxon>
        <taxon>Tuber</taxon>
    </lineage>
</organism>
<proteinExistence type="predicted"/>
<accession>D5GPZ7</accession>
<dbReference type="AlphaFoldDB" id="D5GPZ7"/>